<proteinExistence type="predicted"/>
<sequence>MKPLLSSLKTTLYRRPKDEIQRMLRWGPRAYLLCDQWAKQMEDSVSLLTPQDEAGKTGKEVEIWFLTGRNHWYQTAFCAWTLAKHSRHRIRPVILDDGTLEDSQISQIRRIFPQTVVHRKTDCDARVDALLPREEFPNIRRWRDRQLLFRKLTDIHAGSSEWRLFLDSDMLFFAPPVAIDDYLDNPSGCIVQADCWESYGYSRTLVESLCGHTLPKAANIGIFSLNGDSIPWKEVDGWLAKMEEAEGTRYNVTQCTSAMLMSGLDYQILDKEDYKVHPVRPGPSHTPRILEHYVSDSKPWYLGKAWRTTLS</sequence>
<dbReference type="RefSeq" id="WP_169452503.1">
    <property type="nucleotide sequence ID" value="NZ_CP051774.1"/>
</dbReference>
<evidence type="ECO:0000313" key="2">
    <source>
        <dbReference type="Proteomes" id="UP000501812"/>
    </source>
</evidence>
<keyword evidence="2" id="KW-1185">Reference proteome</keyword>
<dbReference type="EMBL" id="CP051774">
    <property type="protein sequence ID" value="QJE94282.1"/>
    <property type="molecule type" value="Genomic_DNA"/>
</dbReference>
<name>A0A858RC37_9BACT</name>
<dbReference type="KEGG" id="luo:HHL09_00265"/>
<dbReference type="InterPro" id="IPR029044">
    <property type="entry name" value="Nucleotide-diphossugar_trans"/>
</dbReference>
<gene>
    <name evidence="1" type="ORF">HHL09_00265</name>
</gene>
<protein>
    <submittedName>
        <fullName evidence="1">Glycosyl transferase</fullName>
    </submittedName>
</protein>
<keyword evidence="1" id="KW-0808">Transferase</keyword>
<reference evidence="1 2" key="1">
    <citation type="submission" date="2020-04" db="EMBL/GenBank/DDBJ databases">
        <title>Luteolibacter sp. G-1-1-1 isolated from soil.</title>
        <authorList>
            <person name="Dahal R.H."/>
        </authorList>
    </citation>
    <scope>NUCLEOTIDE SEQUENCE [LARGE SCALE GENOMIC DNA]</scope>
    <source>
        <strain evidence="1 2">G-1-1-1</strain>
    </source>
</reference>
<dbReference type="SUPFAM" id="SSF53448">
    <property type="entry name" value="Nucleotide-diphospho-sugar transferases"/>
    <property type="match status" value="1"/>
</dbReference>
<accession>A0A858RC37</accession>
<dbReference type="Proteomes" id="UP000501812">
    <property type="component" value="Chromosome"/>
</dbReference>
<organism evidence="1 2">
    <name type="scientific">Luteolibacter luteus</name>
    <dbReference type="NCBI Taxonomy" id="2728835"/>
    <lineage>
        <taxon>Bacteria</taxon>
        <taxon>Pseudomonadati</taxon>
        <taxon>Verrucomicrobiota</taxon>
        <taxon>Verrucomicrobiia</taxon>
        <taxon>Verrucomicrobiales</taxon>
        <taxon>Verrucomicrobiaceae</taxon>
        <taxon>Luteolibacter</taxon>
    </lineage>
</organism>
<evidence type="ECO:0000313" key="1">
    <source>
        <dbReference type="EMBL" id="QJE94282.1"/>
    </source>
</evidence>
<dbReference type="GO" id="GO:0016740">
    <property type="term" value="F:transferase activity"/>
    <property type="evidence" value="ECO:0007669"/>
    <property type="project" value="UniProtKB-KW"/>
</dbReference>
<dbReference type="AlphaFoldDB" id="A0A858RC37"/>